<reference evidence="2 3" key="1">
    <citation type="submission" date="2016-07" db="EMBL/GenBank/DDBJ databases">
        <title>Pervasive Adenine N6-methylation of Active Genes in Fungi.</title>
        <authorList>
            <consortium name="DOE Joint Genome Institute"/>
            <person name="Mondo S.J."/>
            <person name="Dannebaum R.O."/>
            <person name="Kuo R.C."/>
            <person name="Labutti K."/>
            <person name="Haridas S."/>
            <person name="Kuo A."/>
            <person name="Salamov A."/>
            <person name="Ahrendt S.R."/>
            <person name="Lipzen A."/>
            <person name="Sullivan W."/>
            <person name="Andreopoulos W.B."/>
            <person name="Clum A."/>
            <person name="Lindquist E."/>
            <person name="Daum C."/>
            <person name="Ramamoorthy G.K."/>
            <person name="Gryganskyi A."/>
            <person name="Culley D."/>
            <person name="Magnuson J.K."/>
            <person name="James T.Y."/>
            <person name="O'Malley M.A."/>
            <person name="Stajich J.E."/>
            <person name="Spatafora J.W."/>
            <person name="Visel A."/>
            <person name="Grigoriev I.V."/>
        </authorList>
    </citation>
    <scope>NUCLEOTIDE SEQUENCE [LARGE SCALE GENOMIC DNA]</scope>
    <source>
        <strain evidence="2 3">JEL800</strain>
    </source>
</reference>
<comment type="caution">
    <text evidence="2">The sequence shown here is derived from an EMBL/GenBank/DDBJ whole genome shotgun (WGS) entry which is preliminary data.</text>
</comment>
<dbReference type="Proteomes" id="UP000193642">
    <property type="component" value="Unassembled WGS sequence"/>
</dbReference>
<name>A0A1Y2BNH9_9FUNG</name>
<feature type="region of interest" description="Disordered" evidence="1">
    <location>
        <begin position="419"/>
        <end position="456"/>
    </location>
</feature>
<feature type="region of interest" description="Disordered" evidence="1">
    <location>
        <begin position="285"/>
        <end position="306"/>
    </location>
</feature>
<sequence>MEGLPLDLVQLILEWTVLPPHQLSEGRRRSKKDSQQGHLVQPPPGERLLQRHGLFGAVRSTPRPIPIPTEPKSLFAFKQQLQKHTRIRSLPNCVVVASVSRRWRAIVLDLVPFDVLSLLSLKRLVRVSLGIGLADQGALTLSQFDTFFHFLSSRPWRATVLDVAFPAFSPDGFNVLLSNILSAKLKYPSICCLDQSCSFPHDPSPSPCKHHTVPHNHHSPPPLHSLSLAFRGPEFFKQDAPPSPSTDPVWATVNAVLQHLCNHLESTPSTALSIKSLRIYIYPESKGRSPRRPDSARNGIRGPRISTVDSENDLEWTTASRLWSRVGKLCSKSLESLQVRIMGPLGDKGWILSDNGSSGSSVTTTTRRHVRVYEDETETTVFGLGSGSNSIGQAFSQQDWLDLEAFMRSPRQRHLLHLIPPTSLPPTFRQTYHRHRHNPSPSSPRPPPAPSRKQTK</sequence>
<accession>A0A1Y2BNH9</accession>
<feature type="compositionally biased region" description="Basic and acidic residues" evidence="1">
    <location>
        <begin position="24"/>
        <end position="35"/>
    </location>
</feature>
<evidence type="ECO:0000256" key="1">
    <source>
        <dbReference type="SAM" id="MobiDB-lite"/>
    </source>
</evidence>
<dbReference type="OrthoDB" id="2130405at2759"/>
<organism evidence="2 3">
    <name type="scientific">Rhizoclosmatium globosum</name>
    <dbReference type="NCBI Taxonomy" id="329046"/>
    <lineage>
        <taxon>Eukaryota</taxon>
        <taxon>Fungi</taxon>
        <taxon>Fungi incertae sedis</taxon>
        <taxon>Chytridiomycota</taxon>
        <taxon>Chytridiomycota incertae sedis</taxon>
        <taxon>Chytridiomycetes</taxon>
        <taxon>Chytridiales</taxon>
        <taxon>Chytriomycetaceae</taxon>
        <taxon>Rhizoclosmatium</taxon>
    </lineage>
</organism>
<protein>
    <submittedName>
        <fullName evidence="2">Uncharacterized protein</fullName>
    </submittedName>
</protein>
<dbReference type="AlphaFoldDB" id="A0A1Y2BNH9"/>
<keyword evidence="3" id="KW-1185">Reference proteome</keyword>
<proteinExistence type="predicted"/>
<evidence type="ECO:0000313" key="2">
    <source>
        <dbReference type="EMBL" id="ORY36304.1"/>
    </source>
</evidence>
<evidence type="ECO:0000313" key="3">
    <source>
        <dbReference type="Proteomes" id="UP000193642"/>
    </source>
</evidence>
<feature type="compositionally biased region" description="Basic and acidic residues" evidence="1">
    <location>
        <begin position="285"/>
        <end position="295"/>
    </location>
</feature>
<gene>
    <name evidence="2" type="ORF">BCR33DRAFT_480110</name>
</gene>
<dbReference type="EMBL" id="MCGO01000056">
    <property type="protein sequence ID" value="ORY36304.1"/>
    <property type="molecule type" value="Genomic_DNA"/>
</dbReference>
<feature type="region of interest" description="Disordered" evidence="1">
    <location>
        <begin position="24"/>
        <end position="46"/>
    </location>
</feature>
<feature type="compositionally biased region" description="Pro residues" evidence="1">
    <location>
        <begin position="441"/>
        <end position="450"/>
    </location>
</feature>